<accession>A0A2K3QIL1</accession>
<dbReference type="EMBL" id="NRSZ01000417">
    <property type="protein sequence ID" value="PNY27349.1"/>
    <property type="molecule type" value="Genomic_DNA"/>
</dbReference>
<reference evidence="2 3" key="1">
    <citation type="submission" date="2017-08" db="EMBL/GenBank/DDBJ databases">
        <title>Harnessing the power of phylogenomics to disentangle the directionality and signatures of interkingdom host jumping in the parasitic fungal genus Tolypocladium.</title>
        <authorList>
            <person name="Quandt C.A."/>
            <person name="Patterson W."/>
            <person name="Spatafora J.W."/>
        </authorList>
    </citation>
    <scope>NUCLEOTIDE SEQUENCE [LARGE SCALE GENOMIC DNA]</scope>
    <source>
        <strain evidence="2 3">CBS 113982</strain>
    </source>
</reference>
<dbReference type="AlphaFoldDB" id="A0A2K3QIL1"/>
<keyword evidence="3" id="KW-1185">Reference proteome</keyword>
<evidence type="ECO:0000313" key="3">
    <source>
        <dbReference type="Proteomes" id="UP000236621"/>
    </source>
</evidence>
<feature type="compositionally biased region" description="Basic and acidic residues" evidence="1">
    <location>
        <begin position="85"/>
        <end position="104"/>
    </location>
</feature>
<proteinExistence type="predicted"/>
<name>A0A2K3QIL1_9HYPO</name>
<evidence type="ECO:0000256" key="1">
    <source>
        <dbReference type="SAM" id="MobiDB-lite"/>
    </source>
</evidence>
<evidence type="ECO:0000313" key="2">
    <source>
        <dbReference type="EMBL" id="PNY27349.1"/>
    </source>
</evidence>
<organism evidence="2 3">
    <name type="scientific">Tolypocladium capitatum</name>
    <dbReference type="NCBI Taxonomy" id="45235"/>
    <lineage>
        <taxon>Eukaryota</taxon>
        <taxon>Fungi</taxon>
        <taxon>Dikarya</taxon>
        <taxon>Ascomycota</taxon>
        <taxon>Pezizomycotina</taxon>
        <taxon>Sordariomycetes</taxon>
        <taxon>Hypocreomycetidae</taxon>
        <taxon>Hypocreales</taxon>
        <taxon>Ophiocordycipitaceae</taxon>
        <taxon>Tolypocladium</taxon>
    </lineage>
</organism>
<comment type="caution">
    <text evidence="2">The sequence shown here is derived from an EMBL/GenBank/DDBJ whole genome shotgun (WGS) entry which is preliminary data.</text>
</comment>
<feature type="region of interest" description="Disordered" evidence="1">
    <location>
        <begin position="77"/>
        <end position="135"/>
    </location>
</feature>
<feature type="compositionally biased region" description="Basic and acidic residues" evidence="1">
    <location>
        <begin position="114"/>
        <end position="129"/>
    </location>
</feature>
<feature type="non-terminal residue" evidence="2">
    <location>
        <position position="1"/>
    </location>
</feature>
<dbReference type="Proteomes" id="UP000236621">
    <property type="component" value="Unassembled WGS sequence"/>
</dbReference>
<protein>
    <submittedName>
        <fullName evidence="2">Uncharacterized protein</fullName>
    </submittedName>
</protein>
<sequence length="233" mass="27232">FHIPYCVCGSVHPRSPRYSVRSRWGGFFGSPLRLIINTKYLVPRRCRQRPRHLQLHHNHHHGRRPHLRVQRQHELRRLLRSHRPRPQEARRRRELRGLPREPKGQGRHQAALRDGPREDRQDGQDDQLGHGRRRREVGRGACRVLMCSNRQAVLGRRVLLATRGPTMEGVHYFVFERTTYFVQAMKYIYVRRLAALSPSNVSMTLLVFVTTRECCAMNPSSSRGSGGSLEAFR</sequence>
<gene>
    <name evidence="2" type="ORF">TCAP_02730</name>
</gene>